<gene>
    <name evidence="8" type="ORF">PV06_09143</name>
</gene>
<evidence type="ECO:0000256" key="2">
    <source>
        <dbReference type="ARBA" id="ARBA00022448"/>
    </source>
</evidence>
<proteinExistence type="predicted"/>
<feature type="transmembrane region" description="Helical" evidence="6">
    <location>
        <begin position="146"/>
        <end position="166"/>
    </location>
</feature>
<evidence type="ECO:0000256" key="1">
    <source>
        <dbReference type="ARBA" id="ARBA00004141"/>
    </source>
</evidence>
<organism evidence="8 9">
    <name type="scientific">Exophiala oligosperma</name>
    <dbReference type="NCBI Taxonomy" id="215243"/>
    <lineage>
        <taxon>Eukaryota</taxon>
        <taxon>Fungi</taxon>
        <taxon>Dikarya</taxon>
        <taxon>Ascomycota</taxon>
        <taxon>Pezizomycotina</taxon>
        <taxon>Eurotiomycetes</taxon>
        <taxon>Chaetothyriomycetidae</taxon>
        <taxon>Chaetothyriales</taxon>
        <taxon>Herpotrichiellaceae</taxon>
        <taxon>Exophiala</taxon>
    </lineage>
</organism>
<feature type="transmembrane region" description="Helical" evidence="6">
    <location>
        <begin position="91"/>
        <end position="109"/>
    </location>
</feature>
<dbReference type="Pfam" id="PF06609">
    <property type="entry name" value="TRI12"/>
    <property type="match status" value="1"/>
</dbReference>
<evidence type="ECO:0000256" key="6">
    <source>
        <dbReference type="SAM" id="Phobius"/>
    </source>
</evidence>
<dbReference type="EMBL" id="KN847340">
    <property type="protein sequence ID" value="KIW39367.1"/>
    <property type="molecule type" value="Genomic_DNA"/>
</dbReference>
<feature type="transmembrane region" description="Helical" evidence="6">
    <location>
        <begin position="546"/>
        <end position="565"/>
    </location>
</feature>
<dbReference type="VEuPathDB" id="FungiDB:PV06_09143"/>
<feature type="transmembrane region" description="Helical" evidence="6">
    <location>
        <begin position="121"/>
        <end position="140"/>
    </location>
</feature>
<evidence type="ECO:0000313" key="8">
    <source>
        <dbReference type="EMBL" id="KIW39367.1"/>
    </source>
</evidence>
<dbReference type="PANTHER" id="PTHR23501">
    <property type="entry name" value="MAJOR FACILITATOR SUPERFAMILY"/>
    <property type="match status" value="1"/>
</dbReference>
<accession>A0A0D2BPA2</accession>
<evidence type="ECO:0000256" key="5">
    <source>
        <dbReference type="ARBA" id="ARBA00023136"/>
    </source>
</evidence>
<dbReference type="SUPFAM" id="SSF103473">
    <property type="entry name" value="MFS general substrate transporter"/>
    <property type="match status" value="1"/>
</dbReference>
<feature type="transmembrane region" description="Helical" evidence="6">
    <location>
        <begin position="252"/>
        <end position="273"/>
    </location>
</feature>
<dbReference type="GeneID" id="27361217"/>
<dbReference type="Proteomes" id="UP000053342">
    <property type="component" value="Unassembled WGS sequence"/>
</dbReference>
<feature type="transmembrane region" description="Helical" evidence="6">
    <location>
        <begin position="54"/>
        <end position="79"/>
    </location>
</feature>
<dbReference type="InterPro" id="IPR020846">
    <property type="entry name" value="MFS_dom"/>
</dbReference>
<keyword evidence="9" id="KW-1185">Reference proteome</keyword>
<dbReference type="GO" id="GO:0022857">
    <property type="term" value="F:transmembrane transporter activity"/>
    <property type="evidence" value="ECO:0007669"/>
    <property type="project" value="InterPro"/>
</dbReference>
<feature type="transmembrane region" description="Helical" evidence="6">
    <location>
        <begin position="419"/>
        <end position="441"/>
    </location>
</feature>
<evidence type="ECO:0000313" key="9">
    <source>
        <dbReference type="Proteomes" id="UP000053342"/>
    </source>
</evidence>
<keyword evidence="4 6" id="KW-1133">Transmembrane helix</keyword>
<dbReference type="Gene3D" id="1.20.1250.20">
    <property type="entry name" value="MFS general substrate transporter like domains"/>
    <property type="match status" value="1"/>
</dbReference>
<keyword evidence="5 6" id="KW-0472">Membrane</keyword>
<feature type="transmembrane region" description="Helical" evidence="6">
    <location>
        <begin position="326"/>
        <end position="345"/>
    </location>
</feature>
<dbReference type="PANTHER" id="PTHR23501:SF109">
    <property type="entry name" value="MAJOR FACILITATOR SUPERFAMILY (MFS) PROFILE DOMAIN-CONTAINING PROTEIN-RELATED"/>
    <property type="match status" value="1"/>
</dbReference>
<name>A0A0D2BPA2_9EURO</name>
<keyword evidence="2" id="KW-0813">Transport</keyword>
<dbReference type="HOGENOM" id="CLU_000960_25_2_1"/>
<dbReference type="InterPro" id="IPR036259">
    <property type="entry name" value="MFS_trans_sf"/>
</dbReference>
<dbReference type="GO" id="GO:0005886">
    <property type="term" value="C:plasma membrane"/>
    <property type="evidence" value="ECO:0007669"/>
    <property type="project" value="TreeGrafter"/>
</dbReference>
<reference evidence="8 9" key="1">
    <citation type="submission" date="2015-01" db="EMBL/GenBank/DDBJ databases">
        <title>The Genome Sequence of Exophiala oligosperma CBS72588.</title>
        <authorList>
            <consortium name="The Broad Institute Genomics Platform"/>
            <person name="Cuomo C."/>
            <person name="de Hoog S."/>
            <person name="Gorbushina A."/>
            <person name="Stielow B."/>
            <person name="Teixiera M."/>
            <person name="Abouelleil A."/>
            <person name="Chapman S.B."/>
            <person name="Priest M."/>
            <person name="Young S.K."/>
            <person name="Wortman J."/>
            <person name="Nusbaum C."/>
            <person name="Birren B."/>
        </authorList>
    </citation>
    <scope>NUCLEOTIDE SEQUENCE [LARGE SCALE GENOMIC DNA]</scope>
    <source>
        <strain evidence="8 9">CBS 72588</strain>
    </source>
</reference>
<dbReference type="PROSITE" id="PS50850">
    <property type="entry name" value="MFS"/>
    <property type="match status" value="1"/>
</dbReference>
<comment type="subcellular location">
    <subcellularLocation>
        <location evidence="1">Membrane</location>
        <topology evidence="1">Multi-pass membrane protein</topology>
    </subcellularLocation>
</comment>
<feature type="domain" description="Major facilitator superfamily (MFS) profile" evidence="7">
    <location>
        <begin position="56"/>
        <end position="570"/>
    </location>
</feature>
<keyword evidence="3 6" id="KW-0812">Transmembrane</keyword>
<dbReference type="OrthoDB" id="4139357at2759"/>
<dbReference type="InterPro" id="IPR010573">
    <property type="entry name" value="MFS_Str1/Tri12-like"/>
</dbReference>
<feature type="transmembrane region" description="Helical" evidence="6">
    <location>
        <begin position="212"/>
        <end position="231"/>
    </location>
</feature>
<feature type="transmembrane region" description="Helical" evidence="6">
    <location>
        <begin position="392"/>
        <end position="413"/>
    </location>
</feature>
<feature type="transmembrane region" description="Helical" evidence="6">
    <location>
        <begin position="285"/>
        <end position="305"/>
    </location>
</feature>
<protein>
    <recommendedName>
        <fullName evidence="7">Major facilitator superfamily (MFS) profile domain-containing protein</fullName>
    </recommendedName>
</protein>
<feature type="transmembrane region" description="Helical" evidence="6">
    <location>
        <begin position="178"/>
        <end position="200"/>
    </location>
</feature>
<dbReference type="RefSeq" id="XP_016259583.1">
    <property type="nucleotide sequence ID" value="XM_016410561.1"/>
</dbReference>
<evidence type="ECO:0000256" key="4">
    <source>
        <dbReference type="ARBA" id="ARBA00022989"/>
    </source>
</evidence>
<feature type="transmembrane region" description="Helical" evidence="6">
    <location>
        <begin position="453"/>
        <end position="476"/>
    </location>
</feature>
<dbReference type="AlphaFoldDB" id="A0A0D2BPA2"/>
<sequence length="594" mass="64449">MVPNSTKIVMAEHAGRVDHVEEHTIQSSSPEKQPEIIVPRAEGQPENEKITGRLILAFVALLSQVICYENTLLIPGSLLSYINADLGPDPAYTWISVSWSLCAAVMVSVAGRLGDIFGRRYFMLCGSAIAFIGTIIGATGKSIPQMIVSGVFFGFAAGIQETYYACLMELVPYNKRTLFIGIGCVCALPCLISPLIAYGMMEHLSLGWRAPYWYMTAWAGVAFLLLFFFYHPPNFDTKYHGAGRRLELAREIDFVGLLLFTAAAVLFLVGLNFGGGIYPWASANTLVPLILGLVLWVVFGIWECFTKSKLPLMPPRLFVHVRSFDVVLAVSFVSGMFYYSVPVIWPRITALLFVPAGKIIVRGAYATIPNLGTWVAGISLVLVFSRVKHERWVIVFCLIIQISLIGSLASLGVNGNTQAVATVSVLSCFVNQPLFLAFVIISLQIENQVDIGIASGILSTIRLIGGAVGTAVYSTILADTYASRLAHNIEQVVATTGFPKSETSQLIKAAAANTAKAYQAVPHITGEIIELCQVAVKSGYIHAAHIVWLSAMAFGGLSLICALFIRSPSEAQRTGARAVHLENELSPATMDEEK</sequence>
<evidence type="ECO:0000259" key="7">
    <source>
        <dbReference type="PROSITE" id="PS50850"/>
    </source>
</evidence>
<feature type="transmembrane region" description="Helical" evidence="6">
    <location>
        <begin position="365"/>
        <end position="385"/>
    </location>
</feature>
<evidence type="ECO:0000256" key="3">
    <source>
        <dbReference type="ARBA" id="ARBA00022692"/>
    </source>
</evidence>